<sequence length="78" mass="9284">MIRTIITPDKENISIDLPKAYIGKQIEVLVYAVDELNEVKNPKKKHSDFRGSLNLTDQQYKEFQQYIIDSRNEWERDI</sequence>
<dbReference type="AlphaFoldDB" id="A0A0C1FE90"/>
<evidence type="ECO:0000313" key="1">
    <source>
        <dbReference type="EMBL" id="KIA91412.1"/>
    </source>
</evidence>
<organism evidence="1 2">
    <name type="scientific">Pedobacter kyungheensis</name>
    <dbReference type="NCBI Taxonomy" id="1069985"/>
    <lineage>
        <taxon>Bacteria</taxon>
        <taxon>Pseudomonadati</taxon>
        <taxon>Bacteroidota</taxon>
        <taxon>Sphingobacteriia</taxon>
        <taxon>Sphingobacteriales</taxon>
        <taxon>Sphingobacteriaceae</taxon>
        <taxon>Pedobacter</taxon>
    </lineage>
</organism>
<accession>A0A0C1FE90</accession>
<protein>
    <submittedName>
        <fullName evidence="1">Uncharacterized protein</fullName>
    </submittedName>
</protein>
<proteinExistence type="predicted"/>
<dbReference type="Proteomes" id="UP000031246">
    <property type="component" value="Unassembled WGS sequence"/>
</dbReference>
<dbReference type="EMBL" id="JSYN01000030">
    <property type="protein sequence ID" value="KIA91412.1"/>
    <property type="molecule type" value="Genomic_DNA"/>
</dbReference>
<dbReference type="RefSeq" id="WP_039480539.1">
    <property type="nucleotide sequence ID" value="NZ_JSYN01000030.1"/>
</dbReference>
<gene>
    <name evidence="1" type="ORF">OC25_21785</name>
</gene>
<keyword evidence="2" id="KW-1185">Reference proteome</keyword>
<comment type="caution">
    <text evidence="1">The sequence shown here is derived from an EMBL/GenBank/DDBJ whole genome shotgun (WGS) entry which is preliminary data.</text>
</comment>
<name>A0A0C1FE90_9SPHI</name>
<dbReference type="OrthoDB" id="964329at2"/>
<evidence type="ECO:0000313" key="2">
    <source>
        <dbReference type="Proteomes" id="UP000031246"/>
    </source>
</evidence>
<reference evidence="1 2" key="1">
    <citation type="submission" date="2014-10" db="EMBL/GenBank/DDBJ databases">
        <title>Pedobacter Kyungheensis.</title>
        <authorList>
            <person name="Anderson B.M."/>
            <person name="Newman J.D."/>
        </authorList>
    </citation>
    <scope>NUCLEOTIDE SEQUENCE [LARGE SCALE GENOMIC DNA]</scope>
    <source>
        <strain evidence="1 2">KACC 16221</strain>
    </source>
</reference>